<evidence type="ECO:0000256" key="5">
    <source>
        <dbReference type="ARBA" id="ARBA00022741"/>
    </source>
</evidence>
<keyword evidence="4" id="KW-0808">Transferase</keyword>
<dbReference type="SUPFAM" id="SSF48452">
    <property type="entry name" value="TPR-like"/>
    <property type="match status" value="1"/>
</dbReference>
<comment type="catalytic activity">
    <reaction evidence="8">
        <text>L-threonyl-[protein] + ATP = O-phospho-L-threonyl-[protein] + ADP + H(+)</text>
        <dbReference type="Rhea" id="RHEA:46608"/>
        <dbReference type="Rhea" id="RHEA-COMP:11060"/>
        <dbReference type="Rhea" id="RHEA-COMP:11605"/>
        <dbReference type="ChEBI" id="CHEBI:15378"/>
        <dbReference type="ChEBI" id="CHEBI:30013"/>
        <dbReference type="ChEBI" id="CHEBI:30616"/>
        <dbReference type="ChEBI" id="CHEBI:61977"/>
        <dbReference type="ChEBI" id="CHEBI:456216"/>
        <dbReference type="EC" id="2.7.11.1"/>
    </reaction>
</comment>
<accession>A0A495K9A7</accession>
<dbReference type="InterPro" id="IPR011990">
    <property type="entry name" value="TPR-like_helical_dom_sf"/>
</dbReference>
<dbReference type="Gene3D" id="1.25.40.10">
    <property type="entry name" value="Tetratricopeptide repeat domain"/>
    <property type="match status" value="1"/>
</dbReference>
<dbReference type="EC" id="2.7.11.1" evidence="1"/>
<protein>
    <recommendedName>
        <fullName evidence="2">Serine/threonine-protein kinase PknG</fullName>
        <ecNumber evidence="1">2.7.11.1</ecNumber>
    </recommendedName>
</protein>
<feature type="compositionally biased region" description="Acidic residues" evidence="10">
    <location>
        <begin position="1"/>
        <end position="11"/>
    </location>
</feature>
<dbReference type="SMART" id="SM00220">
    <property type="entry name" value="S_TKc"/>
    <property type="match status" value="1"/>
</dbReference>
<evidence type="ECO:0000256" key="2">
    <source>
        <dbReference type="ARBA" id="ARBA00014676"/>
    </source>
</evidence>
<dbReference type="Pfam" id="PF16918">
    <property type="entry name" value="PknG_TPR"/>
    <property type="match status" value="1"/>
</dbReference>
<keyword evidence="6 12" id="KW-0418">Kinase</keyword>
<evidence type="ECO:0000256" key="4">
    <source>
        <dbReference type="ARBA" id="ARBA00022679"/>
    </source>
</evidence>
<dbReference type="PANTHER" id="PTHR24363:SF0">
    <property type="entry name" value="SERINE_THREONINE KINASE LIKE DOMAIN CONTAINING 1"/>
    <property type="match status" value="1"/>
</dbReference>
<evidence type="ECO:0000256" key="7">
    <source>
        <dbReference type="ARBA" id="ARBA00022840"/>
    </source>
</evidence>
<keyword evidence="7" id="KW-0067">ATP-binding</keyword>
<dbReference type="GO" id="GO:0005524">
    <property type="term" value="F:ATP binding"/>
    <property type="evidence" value="ECO:0007669"/>
    <property type="project" value="UniProtKB-KW"/>
</dbReference>
<dbReference type="EMBL" id="RBKV01000001">
    <property type="protein sequence ID" value="RKR97144.1"/>
    <property type="molecule type" value="Genomic_DNA"/>
</dbReference>
<dbReference type="GO" id="GO:0004674">
    <property type="term" value="F:protein serine/threonine kinase activity"/>
    <property type="evidence" value="ECO:0007669"/>
    <property type="project" value="UniProtKB-KW"/>
</dbReference>
<dbReference type="Gene3D" id="1.10.510.10">
    <property type="entry name" value="Transferase(Phosphotransferase) domain 1"/>
    <property type="match status" value="1"/>
</dbReference>
<gene>
    <name evidence="12" type="ORF">DFJ75_4009</name>
</gene>
<dbReference type="Proteomes" id="UP000274762">
    <property type="component" value="Unassembled WGS sequence"/>
</dbReference>
<keyword evidence="3 12" id="KW-0723">Serine/threonine-protein kinase</keyword>
<organism evidence="12 13">
    <name type="scientific">Williamsia marianensis</name>
    <dbReference type="NCBI Taxonomy" id="85044"/>
    <lineage>
        <taxon>Bacteria</taxon>
        <taxon>Bacillati</taxon>
        <taxon>Actinomycetota</taxon>
        <taxon>Actinomycetes</taxon>
        <taxon>Mycobacteriales</taxon>
        <taxon>Nocardiaceae</taxon>
        <taxon>Williamsia</taxon>
    </lineage>
</organism>
<dbReference type="InterPro" id="IPR031636">
    <property type="entry name" value="PknG_TPR"/>
</dbReference>
<evidence type="ECO:0000256" key="6">
    <source>
        <dbReference type="ARBA" id="ARBA00022777"/>
    </source>
</evidence>
<dbReference type="PANTHER" id="PTHR24363">
    <property type="entry name" value="SERINE/THREONINE PROTEIN KINASE"/>
    <property type="match status" value="1"/>
</dbReference>
<dbReference type="InterPro" id="IPR008271">
    <property type="entry name" value="Ser/Thr_kinase_AS"/>
</dbReference>
<sequence length="775" mass="83866">MNNDDPAESDTEVGTQAVSMEDLDIGTQAVPMEMAFTEQTQRTQRDDRPGRPTNSVLSAQTPMVPTSRSSRSRRRMGGGLVDVPRVFDIEPADAVMDHAVVAEGKRNCWKCGRPVGRQSGPGAGPLTGVCSHCGARYSFVPGLAKGTMVADQYEISGAIAYGGLGWIYLAIDRNVSDRPVVLKGLLNSKDAQAQAVALAERQFLASVSHPGIVKIYNFVEHVDPVGNTFGYIVMEYVGGSTLKDITAVDGECGPGRKLLTPEQAIAYLLEVLPAVNYLHSVGLVYNDIKPENIMVGSEDVKLIDLGAVSPINGYGHLYGTPGFQAPEIVKTGPQIATDIYSLGRTLAVLTVDMPMEKGRYLDGLPDPSDAKVFADNPSFYRLLQRATHPDPTKRFASADEMAGQLLNVLRELVAAHSGVPRPGLSTVFSPQRTTFGTEMMLAPVDGILEPVRAQIKLDTTDVVAALPVPLVDQSDPAAGLLNSTALSEPTQTLDSIRSAREGGLSSVIGTDPSDDHPSREIDLIEARAYLELGDAQTALDLLNQATEHHGKSWRTEWFLGLCALLMNDVEVAHARFNDVLAAMPGEVAPKLAVAATAELMNNHDVALQHYRTLWQTDRAIVTAAFGLARMRFAGGDIDGAVKALDDVPPTSRHYNAASCTAILTLVHGRDPAEVTEEQLREAARRLDAMSDTEPRKQRLVILVLGIAIGWIHRRPDQSPTDASARGDILGYPFNDHGLRVGCEQSLRRLARGTMNRTQRFLLVDLANFIRPHTLF</sequence>
<dbReference type="PROSITE" id="PS00108">
    <property type="entry name" value="PROTEIN_KINASE_ST"/>
    <property type="match status" value="1"/>
</dbReference>
<dbReference type="FunFam" id="1.10.510.10:FF:000306">
    <property type="entry name" value="Serine/threonine protein kinase"/>
    <property type="match status" value="1"/>
</dbReference>
<evidence type="ECO:0000259" key="11">
    <source>
        <dbReference type="PROSITE" id="PS50011"/>
    </source>
</evidence>
<dbReference type="CDD" id="cd14014">
    <property type="entry name" value="STKc_PknB_like"/>
    <property type="match status" value="1"/>
</dbReference>
<dbReference type="Gene3D" id="3.30.200.20">
    <property type="entry name" value="Phosphorylase Kinase, domain 1"/>
    <property type="match status" value="1"/>
</dbReference>
<reference evidence="12 13" key="1">
    <citation type="submission" date="2018-10" db="EMBL/GenBank/DDBJ databases">
        <title>Sequencing the genomes of 1000 actinobacteria strains.</title>
        <authorList>
            <person name="Klenk H.-P."/>
        </authorList>
    </citation>
    <scope>NUCLEOTIDE SEQUENCE [LARGE SCALE GENOMIC DNA]</scope>
    <source>
        <strain evidence="12 13">DSM 44343</strain>
    </source>
</reference>
<feature type="compositionally biased region" description="Polar residues" evidence="10">
    <location>
        <begin position="52"/>
        <end position="66"/>
    </location>
</feature>
<feature type="region of interest" description="Disordered" evidence="10">
    <location>
        <begin position="1"/>
        <end position="20"/>
    </location>
</feature>
<dbReference type="Pfam" id="PF00069">
    <property type="entry name" value="Pkinase"/>
    <property type="match status" value="1"/>
</dbReference>
<evidence type="ECO:0000256" key="10">
    <source>
        <dbReference type="SAM" id="MobiDB-lite"/>
    </source>
</evidence>
<evidence type="ECO:0000256" key="3">
    <source>
        <dbReference type="ARBA" id="ARBA00022527"/>
    </source>
</evidence>
<name>A0A495K9A7_WILMA</name>
<evidence type="ECO:0000313" key="12">
    <source>
        <dbReference type="EMBL" id="RKR97144.1"/>
    </source>
</evidence>
<dbReference type="InterPro" id="IPR011009">
    <property type="entry name" value="Kinase-like_dom_sf"/>
</dbReference>
<evidence type="ECO:0000256" key="1">
    <source>
        <dbReference type="ARBA" id="ARBA00012513"/>
    </source>
</evidence>
<feature type="region of interest" description="Disordered" evidence="10">
    <location>
        <begin position="34"/>
        <end position="77"/>
    </location>
</feature>
<dbReference type="PROSITE" id="PS50011">
    <property type="entry name" value="PROTEIN_KINASE_DOM"/>
    <property type="match status" value="1"/>
</dbReference>
<dbReference type="SUPFAM" id="SSF56112">
    <property type="entry name" value="Protein kinase-like (PK-like)"/>
    <property type="match status" value="1"/>
</dbReference>
<dbReference type="Pfam" id="PF16919">
    <property type="entry name" value="PknG_rubred"/>
    <property type="match status" value="1"/>
</dbReference>
<dbReference type="AlphaFoldDB" id="A0A495K9A7"/>
<evidence type="ECO:0000256" key="9">
    <source>
        <dbReference type="ARBA" id="ARBA00048679"/>
    </source>
</evidence>
<dbReference type="InterPro" id="IPR031634">
    <property type="entry name" value="PknG_rubred"/>
</dbReference>
<comment type="caution">
    <text evidence="12">The sequence shown here is derived from an EMBL/GenBank/DDBJ whole genome shotgun (WGS) entry which is preliminary data.</text>
</comment>
<dbReference type="InterPro" id="IPR000719">
    <property type="entry name" value="Prot_kinase_dom"/>
</dbReference>
<keyword evidence="5" id="KW-0547">Nucleotide-binding</keyword>
<evidence type="ECO:0000313" key="13">
    <source>
        <dbReference type="Proteomes" id="UP000274762"/>
    </source>
</evidence>
<feature type="domain" description="Protein kinase" evidence="11">
    <location>
        <begin position="153"/>
        <end position="406"/>
    </location>
</feature>
<proteinExistence type="predicted"/>
<evidence type="ECO:0000256" key="8">
    <source>
        <dbReference type="ARBA" id="ARBA00047899"/>
    </source>
</evidence>
<comment type="catalytic activity">
    <reaction evidence="9">
        <text>L-seryl-[protein] + ATP = O-phospho-L-seryl-[protein] + ADP + H(+)</text>
        <dbReference type="Rhea" id="RHEA:17989"/>
        <dbReference type="Rhea" id="RHEA-COMP:9863"/>
        <dbReference type="Rhea" id="RHEA-COMP:11604"/>
        <dbReference type="ChEBI" id="CHEBI:15378"/>
        <dbReference type="ChEBI" id="CHEBI:29999"/>
        <dbReference type="ChEBI" id="CHEBI:30616"/>
        <dbReference type="ChEBI" id="CHEBI:83421"/>
        <dbReference type="ChEBI" id="CHEBI:456216"/>
        <dbReference type="EC" id="2.7.11.1"/>
    </reaction>
</comment>